<evidence type="ECO:0008006" key="3">
    <source>
        <dbReference type="Google" id="ProtNLM"/>
    </source>
</evidence>
<dbReference type="STRING" id="768671.ThimaDRAFT_0458"/>
<organism evidence="1 2">
    <name type="scientific">Thiocapsa marina 5811</name>
    <dbReference type="NCBI Taxonomy" id="768671"/>
    <lineage>
        <taxon>Bacteria</taxon>
        <taxon>Pseudomonadati</taxon>
        <taxon>Pseudomonadota</taxon>
        <taxon>Gammaproteobacteria</taxon>
        <taxon>Chromatiales</taxon>
        <taxon>Chromatiaceae</taxon>
        <taxon>Thiocapsa</taxon>
    </lineage>
</organism>
<evidence type="ECO:0000313" key="2">
    <source>
        <dbReference type="Proteomes" id="UP000005459"/>
    </source>
</evidence>
<accession>F9U6A7</accession>
<sequence>MGVQKPMRLAMVRCGALKRQHHLTTLCRYLSDQGFAIEFFSLQAPEREVDWFGKQVAGLRAHPLGEWSGRGLDRFLKGGLALRHALKKSDFDLLYVIDSWTLRYLGVATLGAMRWDKKPLVYHTFDMLAPHVAARSDMLLEGHALRSSDLNVNADRSRAVLAKALFGLKDVPIDIPVRVLLDEPMPERDMALRKSLVGNSPHNPRFMVVCPTGLSGDRLSKEIIHAFAHLPPHYHLITIDGGGSYASECRLLVDKLGLRERVSILEPMSYEALQRICACADVGLIFHNAEASLGNFLCHPSRLAYFVAMGLPVVANNVPVMEAVIYRHGLGRCCSAYNPEKIASAIEEICTGPLPLNDRRQAILTAFRDELHFEASAARLTTALRRLHHPRADAV</sequence>
<dbReference type="OrthoDB" id="9813214at2"/>
<dbReference type="SUPFAM" id="SSF53756">
    <property type="entry name" value="UDP-Glycosyltransferase/glycogen phosphorylase"/>
    <property type="match status" value="1"/>
</dbReference>
<dbReference type="EMBL" id="AFWV01000001">
    <property type="protein sequence ID" value="EGV20680.1"/>
    <property type="molecule type" value="Genomic_DNA"/>
</dbReference>
<gene>
    <name evidence="1" type="ORF">ThimaDRAFT_0458</name>
</gene>
<dbReference type="AlphaFoldDB" id="F9U6A7"/>
<dbReference type="Proteomes" id="UP000005459">
    <property type="component" value="Unassembled WGS sequence"/>
</dbReference>
<protein>
    <recommendedName>
        <fullName evidence="3">Glycosyl transferase group 1</fullName>
    </recommendedName>
</protein>
<dbReference type="eggNOG" id="COG0438">
    <property type="taxonomic scope" value="Bacteria"/>
</dbReference>
<name>F9U6A7_9GAMM</name>
<dbReference type="Gene3D" id="3.40.50.2000">
    <property type="entry name" value="Glycogen Phosphorylase B"/>
    <property type="match status" value="1"/>
</dbReference>
<reference evidence="1 2" key="1">
    <citation type="submission" date="2011-06" db="EMBL/GenBank/DDBJ databases">
        <title>The draft genome of Thiocapsa marina 5811.</title>
        <authorList>
            <consortium name="US DOE Joint Genome Institute (JGI-PGF)"/>
            <person name="Lucas S."/>
            <person name="Han J."/>
            <person name="Cheng J.-F."/>
            <person name="Goodwin L."/>
            <person name="Pitluck S."/>
            <person name="Peters L."/>
            <person name="Land M.L."/>
            <person name="Hauser L."/>
            <person name="Vogl K."/>
            <person name="Liu Z."/>
            <person name="Imhoff J."/>
            <person name="Thiel V."/>
            <person name="Frigaard N.-U."/>
            <person name="Bryant D."/>
            <person name="Woyke T.J."/>
        </authorList>
    </citation>
    <scope>NUCLEOTIDE SEQUENCE [LARGE SCALE GENOMIC DNA]</scope>
    <source>
        <strain evidence="1 2">5811</strain>
    </source>
</reference>
<dbReference type="RefSeq" id="WP_007191336.1">
    <property type="nucleotide sequence ID" value="NZ_AFWV01000001.1"/>
</dbReference>
<evidence type="ECO:0000313" key="1">
    <source>
        <dbReference type="EMBL" id="EGV20680.1"/>
    </source>
</evidence>
<proteinExistence type="predicted"/>
<keyword evidence="2" id="KW-1185">Reference proteome</keyword>